<dbReference type="OrthoDB" id="2157530at2759"/>
<dbReference type="Pfam" id="PF06985">
    <property type="entry name" value="HET"/>
    <property type="match status" value="1"/>
</dbReference>
<protein>
    <recommendedName>
        <fullName evidence="1">Heterokaryon incompatibility domain-containing protein</fullName>
    </recommendedName>
</protein>
<organism evidence="2 3">
    <name type="scientific">Lophiostoma macrostomum CBS 122681</name>
    <dbReference type="NCBI Taxonomy" id="1314788"/>
    <lineage>
        <taxon>Eukaryota</taxon>
        <taxon>Fungi</taxon>
        <taxon>Dikarya</taxon>
        <taxon>Ascomycota</taxon>
        <taxon>Pezizomycotina</taxon>
        <taxon>Dothideomycetes</taxon>
        <taxon>Pleosporomycetidae</taxon>
        <taxon>Pleosporales</taxon>
        <taxon>Lophiostomataceae</taxon>
        <taxon>Lophiostoma</taxon>
    </lineage>
</organism>
<dbReference type="AlphaFoldDB" id="A0A6A6SVT2"/>
<dbReference type="PANTHER" id="PTHR24148:SF64">
    <property type="entry name" value="HETEROKARYON INCOMPATIBILITY DOMAIN-CONTAINING PROTEIN"/>
    <property type="match status" value="1"/>
</dbReference>
<name>A0A6A6SVT2_9PLEO</name>
<dbReference type="EMBL" id="MU004433">
    <property type="protein sequence ID" value="KAF2651167.1"/>
    <property type="molecule type" value="Genomic_DNA"/>
</dbReference>
<dbReference type="InterPro" id="IPR010730">
    <property type="entry name" value="HET"/>
</dbReference>
<sequence length="425" mass="48358">MDPIYGDKLQAHNPAIRILTLLPGPRDAVIKCLLARVAFDKAARYDALSYAWGDPSDKTSIAVNGFQLFVPSNLSELLRMLRKPDNTTELWADAICINQKGVEEKNYQVSIMGEIFRRCDTAYIWLGFPCSSRQVDRNTDNAESPFALISHFAYDKHLYELPCFEVDATTKKVTFHHDAAFTSMWDSFVDIFQKPWWSRFWCIQESLLPSSAIVMLGPWTTPWSTIKLCEKDSLRHIWGCCGISASLMPPEYTWFVDAMVANSQVDPRHVPNHCYDACRNMDQLVRTFRYKDCQNPRDKIYGISGLLNHSRYPRLLLDYSLPIANVYTNAMEAMLCDGSGDLRCLTGTGFNSQAYNLPSWVRNFQARPHIAAINSETHRDKVYALYNASSSAKSSPILKDEIHLVLNGVWIDNVRKVGSTVVDRN</sequence>
<feature type="domain" description="Heterokaryon incompatibility" evidence="1">
    <location>
        <begin position="45"/>
        <end position="205"/>
    </location>
</feature>
<accession>A0A6A6SVT2</accession>
<dbReference type="InterPro" id="IPR052895">
    <property type="entry name" value="HetReg/Transcr_Mod"/>
</dbReference>
<evidence type="ECO:0000313" key="2">
    <source>
        <dbReference type="EMBL" id="KAF2651167.1"/>
    </source>
</evidence>
<proteinExistence type="predicted"/>
<evidence type="ECO:0000313" key="3">
    <source>
        <dbReference type="Proteomes" id="UP000799324"/>
    </source>
</evidence>
<dbReference type="PANTHER" id="PTHR24148">
    <property type="entry name" value="ANKYRIN REPEAT DOMAIN-CONTAINING PROTEIN 39 HOMOLOG-RELATED"/>
    <property type="match status" value="1"/>
</dbReference>
<evidence type="ECO:0000259" key="1">
    <source>
        <dbReference type="Pfam" id="PF06985"/>
    </source>
</evidence>
<reference evidence="2" key="1">
    <citation type="journal article" date="2020" name="Stud. Mycol.">
        <title>101 Dothideomycetes genomes: a test case for predicting lifestyles and emergence of pathogens.</title>
        <authorList>
            <person name="Haridas S."/>
            <person name="Albert R."/>
            <person name="Binder M."/>
            <person name="Bloem J."/>
            <person name="Labutti K."/>
            <person name="Salamov A."/>
            <person name="Andreopoulos B."/>
            <person name="Baker S."/>
            <person name="Barry K."/>
            <person name="Bills G."/>
            <person name="Bluhm B."/>
            <person name="Cannon C."/>
            <person name="Castanera R."/>
            <person name="Culley D."/>
            <person name="Daum C."/>
            <person name="Ezra D."/>
            <person name="Gonzalez J."/>
            <person name="Henrissat B."/>
            <person name="Kuo A."/>
            <person name="Liang C."/>
            <person name="Lipzen A."/>
            <person name="Lutzoni F."/>
            <person name="Magnuson J."/>
            <person name="Mondo S."/>
            <person name="Nolan M."/>
            <person name="Ohm R."/>
            <person name="Pangilinan J."/>
            <person name="Park H.-J."/>
            <person name="Ramirez L."/>
            <person name="Alfaro M."/>
            <person name="Sun H."/>
            <person name="Tritt A."/>
            <person name="Yoshinaga Y."/>
            <person name="Zwiers L.-H."/>
            <person name="Turgeon B."/>
            <person name="Goodwin S."/>
            <person name="Spatafora J."/>
            <person name="Crous P."/>
            <person name="Grigoriev I."/>
        </authorList>
    </citation>
    <scope>NUCLEOTIDE SEQUENCE</scope>
    <source>
        <strain evidence="2">CBS 122681</strain>
    </source>
</reference>
<dbReference type="Proteomes" id="UP000799324">
    <property type="component" value="Unassembled WGS sequence"/>
</dbReference>
<gene>
    <name evidence="2" type="ORF">K491DRAFT_103691</name>
</gene>
<keyword evidence="3" id="KW-1185">Reference proteome</keyword>